<evidence type="ECO:0000259" key="1">
    <source>
        <dbReference type="Pfam" id="PF01323"/>
    </source>
</evidence>
<gene>
    <name evidence="2" type="ORF">FHG89_17890</name>
</gene>
<dbReference type="RefSeq" id="WP_139585529.1">
    <property type="nucleotide sequence ID" value="NZ_VDFY01000170.1"/>
</dbReference>
<dbReference type="GO" id="GO:0016491">
    <property type="term" value="F:oxidoreductase activity"/>
    <property type="evidence" value="ECO:0007669"/>
    <property type="project" value="InterPro"/>
</dbReference>
<feature type="domain" description="DSBA-like thioredoxin" evidence="1">
    <location>
        <begin position="3"/>
        <end position="200"/>
    </location>
</feature>
<dbReference type="CDD" id="cd03024">
    <property type="entry name" value="DsbA_FrnE"/>
    <property type="match status" value="1"/>
</dbReference>
<keyword evidence="3" id="KW-1185">Reference proteome</keyword>
<dbReference type="PANTHER" id="PTHR13887:SF41">
    <property type="entry name" value="THIOREDOXIN SUPERFAMILY PROTEIN"/>
    <property type="match status" value="1"/>
</dbReference>
<proteinExistence type="predicted"/>
<protein>
    <submittedName>
        <fullName evidence="2">DsbA family oxidoreductase</fullName>
    </submittedName>
</protein>
<dbReference type="AlphaFoldDB" id="A0A5C4QPB7"/>
<dbReference type="Gene3D" id="3.40.30.10">
    <property type="entry name" value="Glutaredoxin"/>
    <property type="match status" value="1"/>
</dbReference>
<evidence type="ECO:0000313" key="2">
    <source>
        <dbReference type="EMBL" id="TNH27456.1"/>
    </source>
</evidence>
<dbReference type="Proteomes" id="UP000306145">
    <property type="component" value="Unassembled WGS sequence"/>
</dbReference>
<dbReference type="Pfam" id="PF01323">
    <property type="entry name" value="DSBA"/>
    <property type="match status" value="1"/>
</dbReference>
<dbReference type="InterPro" id="IPR001853">
    <property type="entry name" value="DSBA-like_thioredoxin_dom"/>
</dbReference>
<dbReference type="SUPFAM" id="SSF52833">
    <property type="entry name" value="Thioredoxin-like"/>
    <property type="match status" value="1"/>
</dbReference>
<organism evidence="2 3">
    <name type="scientific">Micromonospora orduensis</name>
    <dbReference type="NCBI Taxonomy" id="1420891"/>
    <lineage>
        <taxon>Bacteria</taxon>
        <taxon>Bacillati</taxon>
        <taxon>Actinomycetota</taxon>
        <taxon>Actinomycetes</taxon>
        <taxon>Micromonosporales</taxon>
        <taxon>Micromonosporaceae</taxon>
        <taxon>Micromonospora</taxon>
    </lineage>
</organism>
<sequence>MEIEIYADLVCPWCYIGKHRLEQALASYDGEVTVRYRPFQLDPSPVAEPLPLVPAMSAKFGGPERARQMFDHVTAVAAGDGLRLDFDRAVIANTFDAHRLVAYATDHGRAGEMVEALYQAHFTQGVDLGSREALAAVAGGIGLDAADARRFLDSDERTADVTADLATARDLGITGVPTFVLAGKYAVSGAQEAQTLLAALAEVEQREAATD</sequence>
<reference evidence="2 3" key="1">
    <citation type="submission" date="2019-06" db="EMBL/GenBank/DDBJ databases">
        <title>Micromonospora ordensis sp. nov., isolated from deep marine sediment.</title>
        <authorList>
            <person name="Veyisoglu A."/>
            <person name="Carro L."/>
            <person name="Klenk H.-P."/>
            <person name="Sahin N."/>
        </authorList>
    </citation>
    <scope>NUCLEOTIDE SEQUENCE [LARGE SCALE GENOMIC DNA]</scope>
    <source>
        <strain evidence="2 3">S2509</strain>
    </source>
</reference>
<dbReference type="EMBL" id="VDFY01000170">
    <property type="protein sequence ID" value="TNH27456.1"/>
    <property type="molecule type" value="Genomic_DNA"/>
</dbReference>
<dbReference type="InterPro" id="IPR036249">
    <property type="entry name" value="Thioredoxin-like_sf"/>
</dbReference>
<comment type="caution">
    <text evidence="2">The sequence shown here is derived from an EMBL/GenBank/DDBJ whole genome shotgun (WGS) entry which is preliminary data.</text>
</comment>
<dbReference type="PANTHER" id="PTHR13887">
    <property type="entry name" value="GLUTATHIONE S-TRANSFERASE KAPPA"/>
    <property type="match status" value="1"/>
</dbReference>
<dbReference type="OrthoDB" id="9799122at2"/>
<name>A0A5C4QPB7_9ACTN</name>
<accession>A0A5C4QPB7</accession>
<evidence type="ECO:0000313" key="3">
    <source>
        <dbReference type="Proteomes" id="UP000306145"/>
    </source>
</evidence>